<dbReference type="SUPFAM" id="SSF54523">
    <property type="entry name" value="Pili subunits"/>
    <property type="match status" value="1"/>
</dbReference>
<dbReference type="NCBIfam" id="TIGR02532">
    <property type="entry name" value="IV_pilin_GFxxxE"/>
    <property type="match status" value="1"/>
</dbReference>
<gene>
    <name evidence="2" type="ORF">DAMNIGENAA_31680</name>
</gene>
<feature type="transmembrane region" description="Helical" evidence="1">
    <location>
        <begin position="12"/>
        <end position="33"/>
    </location>
</feature>
<keyword evidence="1" id="KW-1133">Transmembrane helix</keyword>
<keyword evidence="1" id="KW-0812">Transmembrane</keyword>
<dbReference type="Gene3D" id="3.30.700.10">
    <property type="entry name" value="Glycoprotein, Type 4 Pilin"/>
    <property type="match status" value="1"/>
</dbReference>
<evidence type="ECO:0008006" key="4">
    <source>
        <dbReference type="Google" id="ProtNLM"/>
    </source>
</evidence>
<dbReference type="InterPro" id="IPR012902">
    <property type="entry name" value="N_methyl_site"/>
</dbReference>
<sequence>MKKYNGFSLIEAMVVLAIFALVITFGIPAFSTWNKKQSAEGQISKLYNDLQYTRMKAYSDKVVCGIWWGGSSTFTSYILKEDGDSASGTAPDGDIDDASGTDEFIETVASKYSITTTNNATNRLEFNGRGFSRNLASFYIPSSSGAAQDCLTVSRTRIIMGRWNGTNCIPK</sequence>
<dbReference type="Proteomes" id="UP001144372">
    <property type="component" value="Unassembled WGS sequence"/>
</dbReference>
<evidence type="ECO:0000256" key="1">
    <source>
        <dbReference type="SAM" id="Phobius"/>
    </source>
</evidence>
<name>A0A9W6FVJ0_9BACT</name>
<reference evidence="2" key="1">
    <citation type="submission" date="2022-12" db="EMBL/GenBank/DDBJ databases">
        <title>Reference genome sequencing for broad-spectrum identification of bacterial and archaeal isolates by mass spectrometry.</title>
        <authorList>
            <person name="Sekiguchi Y."/>
            <person name="Tourlousse D.M."/>
        </authorList>
    </citation>
    <scope>NUCLEOTIDE SEQUENCE</scope>
    <source>
        <strain evidence="2">ASRB1</strain>
    </source>
</reference>
<organism evidence="2 3">
    <name type="scientific">Desulforhabdus amnigena</name>
    <dbReference type="NCBI Taxonomy" id="40218"/>
    <lineage>
        <taxon>Bacteria</taxon>
        <taxon>Pseudomonadati</taxon>
        <taxon>Thermodesulfobacteriota</taxon>
        <taxon>Syntrophobacteria</taxon>
        <taxon>Syntrophobacterales</taxon>
        <taxon>Syntrophobacteraceae</taxon>
        <taxon>Desulforhabdus</taxon>
    </lineage>
</organism>
<keyword evidence="1" id="KW-0472">Membrane</keyword>
<comment type="caution">
    <text evidence="2">The sequence shown here is derived from an EMBL/GenBank/DDBJ whole genome shotgun (WGS) entry which is preliminary data.</text>
</comment>
<evidence type="ECO:0000313" key="2">
    <source>
        <dbReference type="EMBL" id="GLI35735.1"/>
    </source>
</evidence>
<dbReference type="RefSeq" id="WP_281795754.1">
    <property type="nucleotide sequence ID" value="NZ_BSDR01000001.1"/>
</dbReference>
<dbReference type="AlphaFoldDB" id="A0A9W6FVJ0"/>
<accession>A0A9W6FVJ0</accession>
<dbReference type="EMBL" id="BSDR01000001">
    <property type="protein sequence ID" value="GLI35735.1"/>
    <property type="molecule type" value="Genomic_DNA"/>
</dbReference>
<dbReference type="InterPro" id="IPR045584">
    <property type="entry name" value="Pilin-like"/>
</dbReference>
<keyword evidence="3" id="KW-1185">Reference proteome</keyword>
<evidence type="ECO:0000313" key="3">
    <source>
        <dbReference type="Proteomes" id="UP001144372"/>
    </source>
</evidence>
<dbReference type="Pfam" id="PF07963">
    <property type="entry name" value="N_methyl"/>
    <property type="match status" value="1"/>
</dbReference>
<protein>
    <recommendedName>
        <fullName evidence="4">Prepilin-type N-terminal cleavage/methylation domain-containing protein</fullName>
    </recommendedName>
</protein>
<proteinExistence type="predicted"/>